<dbReference type="EMBL" id="JAUJEB010000008">
    <property type="protein sequence ID" value="MDN5216203.1"/>
    <property type="molecule type" value="Genomic_DNA"/>
</dbReference>
<evidence type="ECO:0000313" key="2">
    <source>
        <dbReference type="Proteomes" id="UP001172083"/>
    </source>
</evidence>
<protein>
    <submittedName>
        <fullName evidence="1">Uncharacterized protein</fullName>
    </submittedName>
</protein>
<proteinExistence type="predicted"/>
<dbReference type="Proteomes" id="UP001172083">
    <property type="component" value="Unassembled WGS sequence"/>
</dbReference>
<accession>A0ABT8LF46</accession>
<name>A0ABT8LF46_9BACT</name>
<reference evidence="1" key="1">
    <citation type="submission" date="2023-06" db="EMBL/GenBank/DDBJ databases">
        <title>Genomic of Agaribacillus aureum.</title>
        <authorList>
            <person name="Wang G."/>
        </authorList>
    </citation>
    <scope>NUCLEOTIDE SEQUENCE</scope>
    <source>
        <strain evidence="1">BMA12</strain>
    </source>
</reference>
<gene>
    <name evidence="1" type="ORF">QQ020_29315</name>
</gene>
<organism evidence="1 2">
    <name type="scientific">Agaribacillus aureus</name>
    <dbReference type="NCBI Taxonomy" id="3051825"/>
    <lineage>
        <taxon>Bacteria</taxon>
        <taxon>Pseudomonadati</taxon>
        <taxon>Bacteroidota</taxon>
        <taxon>Cytophagia</taxon>
        <taxon>Cytophagales</taxon>
        <taxon>Splendidivirgaceae</taxon>
        <taxon>Agaribacillus</taxon>
    </lineage>
</organism>
<dbReference type="RefSeq" id="WP_346761541.1">
    <property type="nucleotide sequence ID" value="NZ_JAUJEB010000008.1"/>
</dbReference>
<comment type="caution">
    <text evidence="1">The sequence shown here is derived from an EMBL/GenBank/DDBJ whole genome shotgun (WGS) entry which is preliminary data.</text>
</comment>
<evidence type="ECO:0000313" key="1">
    <source>
        <dbReference type="EMBL" id="MDN5216203.1"/>
    </source>
</evidence>
<keyword evidence="2" id="KW-1185">Reference proteome</keyword>
<sequence length="88" mass="10263">MNLLNYLIEQHRDLTWKLDCCYSDGKDLIIYKILINSLQNNRIKGNIQFNSSNGEVLNFNYSGFKLKDKTGIVDLLLDLCNYERTSLI</sequence>